<sequence length="527" mass="56768">MNSVQEVEPYRPAARARRAARKPPWAIRHPWWVAACVGWLAVVFRVFGVQRANDVFIDEVTYADIAQQIAEGRMPSLSGTPFFLHPPGSYAFNALIIRVLGLEGHPMDLALQLRWVNSFLGALTVVVCFLLVRRLAGLVPAAIAGTILASDPFVLRMDGRLMMETPAGLAVLAGWLLALWALGHKWGRGRMWLEISAGLVFGIAIVMKDMTAVFTVVPLLAAVFWRRTVPLQAALRILGCSIVPYLIYLSVIAANGLFSQFLDQKSVGVLRMVGAVQMTGFNSVPGVSLTDRLLDMAGRFGTSYLLLGLSVVAGFVVALSPQVERRVMGLFSVFTGSVGVYSVFFGAAEEQFGYCVVLAALVSIPIAAAMVVTCRPRLRGAVATAAVLMTVVSLFLGVQARSVVDDGLVRARDWMIAVLPESSKVGLTSVTGEFALLPHQGWEVLPSLKSLRDGNADFVLTQGRPLSEGYGFAAPELLGWLQDNAQPVFTFTGPTSGDTVVWRLDRARLDAAVDGGLVIPPVTGGYP</sequence>
<evidence type="ECO:0000259" key="9">
    <source>
        <dbReference type="Pfam" id="PF13231"/>
    </source>
</evidence>
<feature type="transmembrane region" description="Helical" evidence="8">
    <location>
        <begin position="31"/>
        <end position="48"/>
    </location>
</feature>
<name>A0A558GZT9_PAENT</name>
<feature type="domain" description="Glycosyltransferase RgtA/B/C/D-like" evidence="9">
    <location>
        <begin position="85"/>
        <end position="233"/>
    </location>
</feature>
<feature type="transmembrane region" description="Helical" evidence="8">
    <location>
        <begin position="301"/>
        <end position="320"/>
    </location>
</feature>
<comment type="caution">
    <text evidence="10">The sequence shown here is derived from an EMBL/GenBank/DDBJ whole genome shotgun (WGS) entry which is preliminary data.</text>
</comment>
<keyword evidence="2" id="KW-1003">Cell membrane</keyword>
<dbReference type="GO" id="GO:0016763">
    <property type="term" value="F:pentosyltransferase activity"/>
    <property type="evidence" value="ECO:0007669"/>
    <property type="project" value="TreeGrafter"/>
</dbReference>
<keyword evidence="3" id="KW-0328">Glycosyltransferase</keyword>
<feature type="transmembrane region" description="Helical" evidence="8">
    <location>
        <begin position="113"/>
        <end position="132"/>
    </location>
</feature>
<comment type="subcellular location">
    <subcellularLocation>
        <location evidence="1">Cell membrane</location>
        <topology evidence="1">Multi-pass membrane protein</topology>
    </subcellularLocation>
</comment>
<proteinExistence type="predicted"/>
<gene>
    <name evidence="10" type="ORF">FQP90_12230</name>
</gene>
<organism evidence="10 11">
    <name type="scientific">Paenarthrobacter nitroguajacolicus</name>
    <name type="common">Arthrobacter nitroguajacolicus</name>
    <dbReference type="NCBI Taxonomy" id="211146"/>
    <lineage>
        <taxon>Bacteria</taxon>
        <taxon>Bacillati</taxon>
        <taxon>Actinomycetota</taxon>
        <taxon>Actinomycetes</taxon>
        <taxon>Micrococcales</taxon>
        <taxon>Micrococcaceae</taxon>
        <taxon>Paenarthrobacter</taxon>
    </lineage>
</organism>
<evidence type="ECO:0000256" key="4">
    <source>
        <dbReference type="ARBA" id="ARBA00022679"/>
    </source>
</evidence>
<keyword evidence="5 8" id="KW-0812">Transmembrane</keyword>
<dbReference type="GO" id="GO:0005886">
    <property type="term" value="C:plasma membrane"/>
    <property type="evidence" value="ECO:0007669"/>
    <property type="project" value="UniProtKB-SubCell"/>
</dbReference>
<dbReference type="PANTHER" id="PTHR33908">
    <property type="entry name" value="MANNOSYLTRANSFERASE YKCB-RELATED"/>
    <property type="match status" value="1"/>
</dbReference>
<feature type="transmembrane region" description="Helical" evidence="8">
    <location>
        <begin position="351"/>
        <end position="373"/>
    </location>
</feature>
<dbReference type="EMBL" id="VNFK01000008">
    <property type="protein sequence ID" value="TVU62400.1"/>
    <property type="molecule type" value="Genomic_DNA"/>
</dbReference>
<dbReference type="PANTHER" id="PTHR33908:SF11">
    <property type="entry name" value="MEMBRANE PROTEIN"/>
    <property type="match status" value="1"/>
</dbReference>
<reference evidence="10 11" key="1">
    <citation type="submission" date="2019-07" db="EMBL/GenBank/DDBJ databases">
        <title>Diversity of Bacteria from Kongsfjorden, Arctic.</title>
        <authorList>
            <person name="Yu Y."/>
        </authorList>
    </citation>
    <scope>NUCLEOTIDE SEQUENCE [LARGE SCALE GENOMIC DNA]</scope>
    <source>
        <strain evidence="10 11">SM1928</strain>
    </source>
</reference>
<feature type="transmembrane region" description="Helical" evidence="8">
    <location>
        <begin position="237"/>
        <end position="258"/>
    </location>
</feature>
<accession>A0A558GZT9</accession>
<feature type="transmembrane region" description="Helical" evidence="8">
    <location>
        <begin position="327"/>
        <end position="345"/>
    </location>
</feature>
<dbReference type="InterPro" id="IPR050297">
    <property type="entry name" value="LipidA_mod_glycosyltrf_83"/>
</dbReference>
<evidence type="ECO:0000256" key="3">
    <source>
        <dbReference type="ARBA" id="ARBA00022676"/>
    </source>
</evidence>
<dbReference type="Proteomes" id="UP000316500">
    <property type="component" value="Unassembled WGS sequence"/>
</dbReference>
<evidence type="ECO:0000256" key="2">
    <source>
        <dbReference type="ARBA" id="ARBA00022475"/>
    </source>
</evidence>
<evidence type="ECO:0000256" key="1">
    <source>
        <dbReference type="ARBA" id="ARBA00004651"/>
    </source>
</evidence>
<evidence type="ECO:0000256" key="8">
    <source>
        <dbReference type="SAM" id="Phobius"/>
    </source>
</evidence>
<dbReference type="Pfam" id="PF13231">
    <property type="entry name" value="PMT_2"/>
    <property type="match status" value="1"/>
</dbReference>
<dbReference type="InterPro" id="IPR038731">
    <property type="entry name" value="RgtA/B/C-like"/>
</dbReference>
<keyword evidence="4" id="KW-0808">Transferase</keyword>
<evidence type="ECO:0000256" key="6">
    <source>
        <dbReference type="ARBA" id="ARBA00022989"/>
    </source>
</evidence>
<dbReference type="GO" id="GO:0009103">
    <property type="term" value="P:lipopolysaccharide biosynthetic process"/>
    <property type="evidence" value="ECO:0007669"/>
    <property type="project" value="UniProtKB-ARBA"/>
</dbReference>
<dbReference type="OrthoDB" id="4912333at2"/>
<feature type="transmembrane region" description="Helical" evidence="8">
    <location>
        <begin position="195"/>
        <end position="225"/>
    </location>
</feature>
<keyword evidence="7 8" id="KW-0472">Membrane</keyword>
<evidence type="ECO:0000313" key="11">
    <source>
        <dbReference type="Proteomes" id="UP000316500"/>
    </source>
</evidence>
<feature type="transmembrane region" description="Helical" evidence="8">
    <location>
        <begin position="380"/>
        <end position="398"/>
    </location>
</feature>
<feature type="transmembrane region" description="Helical" evidence="8">
    <location>
        <begin position="82"/>
        <end position="101"/>
    </location>
</feature>
<protein>
    <recommendedName>
        <fullName evidence="9">Glycosyltransferase RgtA/B/C/D-like domain-containing protein</fullName>
    </recommendedName>
</protein>
<keyword evidence="6 8" id="KW-1133">Transmembrane helix</keyword>
<evidence type="ECO:0000313" key="10">
    <source>
        <dbReference type="EMBL" id="TVU62400.1"/>
    </source>
</evidence>
<evidence type="ECO:0000256" key="5">
    <source>
        <dbReference type="ARBA" id="ARBA00022692"/>
    </source>
</evidence>
<feature type="transmembrane region" description="Helical" evidence="8">
    <location>
        <begin position="167"/>
        <end position="183"/>
    </location>
</feature>
<evidence type="ECO:0000256" key="7">
    <source>
        <dbReference type="ARBA" id="ARBA00023136"/>
    </source>
</evidence>
<dbReference type="AlphaFoldDB" id="A0A558GZT9"/>